<dbReference type="InterPro" id="IPR050556">
    <property type="entry name" value="Type_II_TA_system_RNase"/>
</dbReference>
<protein>
    <recommendedName>
        <fullName evidence="8">Ribonuclease VapC</fullName>
        <shortName evidence="8">RNase VapC</shortName>
        <ecNumber evidence="8">3.1.-.-</ecNumber>
    </recommendedName>
    <alternativeName>
        <fullName evidence="8">Putative toxin VapC</fullName>
    </alternativeName>
</protein>
<dbReference type="GO" id="GO:0090729">
    <property type="term" value="F:toxin activity"/>
    <property type="evidence" value="ECO:0007669"/>
    <property type="project" value="UniProtKB-KW"/>
</dbReference>
<comment type="cofactor">
    <cofactor evidence="1 8">
        <name>Mg(2+)</name>
        <dbReference type="ChEBI" id="CHEBI:18420"/>
    </cofactor>
</comment>
<comment type="function">
    <text evidence="8">Toxic component of a toxin-antitoxin (TA) system. An RNase.</text>
</comment>
<gene>
    <name evidence="8" type="primary">vapC</name>
    <name evidence="10" type="ORF">XE10_1700</name>
</gene>
<comment type="caution">
    <text evidence="10">The sequence shown here is derived from an EMBL/GenBank/DDBJ whole genome shotgun (WGS) entry which is preliminary data.</text>
</comment>
<dbReference type="AlphaFoldDB" id="A0A101IR24"/>
<evidence type="ECO:0000256" key="3">
    <source>
        <dbReference type="ARBA" id="ARBA00022722"/>
    </source>
</evidence>
<keyword evidence="2 8" id="KW-1277">Toxin-antitoxin system</keyword>
<evidence type="ECO:0000256" key="1">
    <source>
        <dbReference type="ARBA" id="ARBA00001946"/>
    </source>
</evidence>
<dbReference type="Pfam" id="PF01850">
    <property type="entry name" value="PIN"/>
    <property type="match status" value="1"/>
</dbReference>
<dbReference type="SUPFAM" id="SSF88723">
    <property type="entry name" value="PIN domain-like"/>
    <property type="match status" value="1"/>
</dbReference>
<evidence type="ECO:0000256" key="4">
    <source>
        <dbReference type="ARBA" id="ARBA00022723"/>
    </source>
</evidence>
<keyword evidence="6 8" id="KW-0460">Magnesium</keyword>
<evidence type="ECO:0000256" key="7">
    <source>
        <dbReference type="ARBA" id="ARBA00038093"/>
    </source>
</evidence>
<feature type="domain" description="PIN" evidence="9">
    <location>
        <begin position="4"/>
        <end position="124"/>
    </location>
</feature>
<dbReference type="GO" id="GO:0000287">
    <property type="term" value="F:magnesium ion binding"/>
    <property type="evidence" value="ECO:0007669"/>
    <property type="project" value="UniProtKB-UniRule"/>
</dbReference>
<dbReference type="PATRIC" id="fig|2198.3.peg.1686"/>
<evidence type="ECO:0000256" key="6">
    <source>
        <dbReference type="ARBA" id="ARBA00022842"/>
    </source>
</evidence>
<evidence type="ECO:0000259" key="9">
    <source>
        <dbReference type="Pfam" id="PF01850"/>
    </source>
</evidence>
<dbReference type="PANTHER" id="PTHR33653">
    <property type="entry name" value="RIBONUCLEASE VAPC2"/>
    <property type="match status" value="1"/>
</dbReference>
<sequence>MPTLDTSLLIDLIRHDPEAMRTLEAMEQEGLPLATTAINALELYRGAFLSASVQENLREVEAIMRALIELPITDETYRVFGTLAAELRGNGRPIGDFDEVIAAITLTGDGEIVTRDSHFTRVPGLKVRTH</sequence>
<keyword evidence="3 8" id="KW-0540">Nuclease</keyword>
<name>A0A101IR24_9EURY</name>
<evidence type="ECO:0000256" key="2">
    <source>
        <dbReference type="ARBA" id="ARBA00022649"/>
    </source>
</evidence>
<dbReference type="InterPro" id="IPR002716">
    <property type="entry name" value="PIN_dom"/>
</dbReference>
<evidence type="ECO:0000256" key="5">
    <source>
        <dbReference type="ARBA" id="ARBA00022801"/>
    </source>
</evidence>
<evidence type="ECO:0000313" key="11">
    <source>
        <dbReference type="Proteomes" id="UP000054598"/>
    </source>
</evidence>
<dbReference type="EMBL" id="LGHE01000230">
    <property type="protein sequence ID" value="KUK99763.1"/>
    <property type="molecule type" value="Genomic_DNA"/>
</dbReference>
<comment type="similarity">
    <text evidence="7 8">Belongs to the PINc/VapC protein family.</text>
</comment>
<dbReference type="InterPro" id="IPR022907">
    <property type="entry name" value="VapC_family"/>
</dbReference>
<keyword evidence="4 8" id="KW-0479">Metal-binding</keyword>
<evidence type="ECO:0000313" key="10">
    <source>
        <dbReference type="EMBL" id="KUK99763.1"/>
    </source>
</evidence>
<proteinExistence type="inferred from homology"/>
<feature type="binding site" evidence="8">
    <location>
        <position position="5"/>
    </location>
    <ligand>
        <name>Mg(2+)</name>
        <dbReference type="ChEBI" id="CHEBI:18420"/>
    </ligand>
</feature>
<accession>A0A101IR24</accession>
<dbReference type="GO" id="GO:0016787">
    <property type="term" value="F:hydrolase activity"/>
    <property type="evidence" value="ECO:0007669"/>
    <property type="project" value="UniProtKB-KW"/>
</dbReference>
<dbReference type="Gene3D" id="3.40.50.1010">
    <property type="entry name" value="5'-nuclease"/>
    <property type="match status" value="1"/>
</dbReference>
<dbReference type="Proteomes" id="UP000054598">
    <property type="component" value="Unassembled WGS sequence"/>
</dbReference>
<dbReference type="EC" id="3.1.-.-" evidence="8"/>
<dbReference type="PANTHER" id="PTHR33653:SF1">
    <property type="entry name" value="RIBONUCLEASE VAPC2"/>
    <property type="match status" value="1"/>
</dbReference>
<keyword evidence="8" id="KW-0800">Toxin</keyword>
<evidence type="ECO:0000256" key="8">
    <source>
        <dbReference type="HAMAP-Rule" id="MF_00265"/>
    </source>
</evidence>
<dbReference type="CDD" id="cd09881">
    <property type="entry name" value="PIN_VapC4-5_FitB-like"/>
    <property type="match status" value="1"/>
</dbReference>
<dbReference type="GO" id="GO:0004540">
    <property type="term" value="F:RNA nuclease activity"/>
    <property type="evidence" value="ECO:0007669"/>
    <property type="project" value="InterPro"/>
</dbReference>
<dbReference type="HAMAP" id="MF_00265">
    <property type="entry name" value="VapC_Nob1"/>
    <property type="match status" value="1"/>
</dbReference>
<organism evidence="10 11">
    <name type="scientific">Methanoculleus marisnigri</name>
    <dbReference type="NCBI Taxonomy" id="2198"/>
    <lineage>
        <taxon>Archaea</taxon>
        <taxon>Methanobacteriati</taxon>
        <taxon>Methanobacteriota</taxon>
        <taxon>Stenosarchaea group</taxon>
        <taxon>Methanomicrobia</taxon>
        <taxon>Methanomicrobiales</taxon>
        <taxon>Methanomicrobiaceae</taxon>
        <taxon>Methanoculleus</taxon>
    </lineage>
</organism>
<dbReference type="InterPro" id="IPR029060">
    <property type="entry name" value="PIN-like_dom_sf"/>
</dbReference>
<feature type="binding site" evidence="8">
    <location>
        <position position="98"/>
    </location>
    <ligand>
        <name>Mg(2+)</name>
        <dbReference type="ChEBI" id="CHEBI:18420"/>
    </ligand>
</feature>
<reference evidence="11" key="1">
    <citation type="journal article" date="2015" name="MBio">
        <title>Genome-Resolved Metagenomic Analysis Reveals Roles for Candidate Phyla and Other Microbial Community Members in Biogeochemical Transformations in Oil Reservoirs.</title>
        <authorList>
            <person name="Hu P."/>
            <person name="Tom L."/>
            <person name="Singh A."/>
            <person name="Thomas B.C."/>
            <person name="Baker B.J."/>
            <person name="Piceno Y.M."/>
            <person name="Andersen G.L."/>
            <person name="Banfield J.F."/>
        </authorList>
    </citation>
    <scope>NUCLEOTIDE SEQUENCE [LARGE SCALE GENOMIC DNA]</scope>
</reference>
<keyword evidence="5 8" id="KW-0378">Hydrolase</keyword>